<dbReference type="OMA" id="CKIRISK"/>
<protein>
    <recommendedName>
        <fullName evidence="4">Polar tube protein 2</fullName>
    </recommendedName>
</protein>
<dbReference type="InParanoid" id="L2GWZ2"/>
<proteinExistence type="predicted"/>
<dbReference type="Pfam" id="PF17022">
    <property type="entry name" value="PTP2"/>
    <property type="match status" value="1"/>
</dbReference>
<accession>L2GWZ2</accession>
<dbReference type="EMBL" id="GL877411">
    <property type="protein sequence ID" value="ELA47808.1"/>
    <property type="molecule type" value="Genomic_DNA"/>
</dbReference>
<dbReference type="InterPro" id="IPR031507">
    <property type="entry name" value="PTP2"/>
</dbReference>
<keyword evidence="3" id="KW-1185">Reference proteome</keyword>
<dbReference type="VEuPathDB" id="MicrosporidiaDB:VCUG_00650"/>
<gene>
    <name evidence="2" type="ORF">VCUG_00650</name>
</gene>
<keyword evidence="1" id="KW-0732">Signal</keyword>
<dbReference type="OrthoDB" id="2191141at2759"/>
<dbReference type="RefSeq" id="XP_008073671.1">
    <property type="nucleotide sequence ID" value="XM_008075480.1"/>
</dbReference>
<name>L2GWZ2_VAVCU</name>
<reference evidence="3" key="1">
    <citation type="submission" date="2011-03" db="EMBL/GenBank/DDBJ databases">
        <title>The genome sequence of Vavraia culicis strain floridensis.</title>
        <authorList>
            <consortium name="The Broad Institute Genome Sequencing Platform"/>
            <person name="Cuomo C."/>
            <person name="Becnel J."/>
            <person name="Sanscrainte N."/>
            <person name="Young S.K."/>
            <person name="Zeng Q."/>
            <person name="Gargeya S."/>
            <person name="Fitzgerald M."/>
            <person name="Haas B."/>
            <person name="Abouelleil A."/>
            <person name="Alvarado L."/>
            <person name="Arachchi H.M."/>
            <person name="Berlin A."/>
            <person name="Chapman S.B."/>
            <person name="Gearin G."/>
            <person name="Goldberg J."/>
            <person name="Griggs A."/>
            <person name="Gujja S."/>
            <person name="Hansen M."/>
            <person name="Heiman D."/>
            <person name="Howarth C."/>
            <person name="Larimer J."/>
            <person name="Lui A."/>
            <person name="MacDonald P.J.P."/>
            <person name="McCowen C."/>
            <person name="Montmayeur A."/>
            <person name="Murphy C."/>
            <person name="Neiman D."/>
            <person name="Pearson M."/>
            <person name="Priest M."/>
            <person name="Roberts A."/>
            <person name="Saif S."/>
            <person name="Shea T."/>
            <person name="Sisk P."/>
            <person name="Stolte C."/>
            <person name="Sykes S."/>
            <person name="Wortman J."/>
            <person name="Nusbaum C."/>
            <person name="Birren B."/>
        </authorList>
    </citation>
    <scope>NUCLEOTIDE SEQUENCE [LARGE SCALE GENOMIC DNA]</scope>
    <source>
        <strain evidence="3">floridensis</strain>
    </source>
</reference>
<evidence type="ECO:0000313" key="3">
    <source>
        <dbReference type="Proteomes" id="UP000011081"/>
    </source>
</evidence>
<sequence length="291" mass="32344">MLVNMFMCFLSSAYAATSVSQPAAPVQPQATQSSTAFTASANAKQDQAANLQQNTMLKTALNQITATQMGEGDAKKFIPGYNGKNLYCDNRGVDGNWNLINKQLQEECVKQKKEKKERAEQLAKELTQPTQDDCKIRISKESMVCHARKVMNNVIKDAYYTIKLFGNVVEIIVKNQPVFMGVTERFKYNAKRLKKQASNAFKNSPTATFKFNRLGGLLSQTGEVPQPKKNNPCAACLEMLKEKTNSVEGQANNCGGCDSMLDITTIHNGQFRIQNKDENTTDSKKKDTKSE</sequence>
<feature type="signal peptide" evidence="1">
    <location>
        <begin position="1"/>
        <end position="15"/>
    </location>
</feature>
<dbReference type="GeneID" id="19878535"/>
<evidence type="ECO:0008006" key="4">
    <source>
        <dbReference type="Google" id="ProtNLM"/>
    </source>
</evidence>
<feature type="chain" id="PRO_5012045322" description="Polar tube protein 2" evidence="1">
    <location>
        <begin position="16"/>
        <end position="291"/>
    </location>
</feature>
<evidence type="ECO:0000256" key="1">
    <source>
        <dbReference type="SAM" id="SignalP"/>
    </source>
</evidence>
<dbReference type="AlphaFoldDB" id="L2GWZ2"/>
<dbReference type="HOGENOM" id="CLU_957081_0_0_1"/>
<dbReference type="Proteomes" id="UP000011081">
    <property type="component" value="Unassembled WGS sequence"/>
</dbReference>
<evidence type="ECO:0000313" key="2">
    <source>
        <dbReference type="EMBL" id="ELA47808.1"/>
    </source>
</evidence>
<organism evidence="2 3">
    <name type="scientific">Vavraia culicis (isolate floridensis)</name>
    <name type="common">Microsporidian parasite</name>
    <dbReference type="NCBI Taxonomy" id="948595"/>
    <lineage>
        <taxon>Eukaryota</taxon>
        <taxon>Fungi</taxon>
        <taxon>Fungi incertae sedis</taxon>
        <taxon>Microsporidia</taxon>
        <taxon>Pleistophoridae</taxon>
        <taxon>Vavraia</taxon>
    </lineage>
</organism>